<dbReference type="EMBL" id="JARZFX010000021">
    <property type="protein sequence ID" value="MEC5425864.1"/>
    <property type="molecule type" value="Genomic_DNA"/>
</dbReference>
<dbReference type="SUPFAM" id="SSF89447">
    <property type="entry name" value="AbrB/MazE/MraZ-like"/>
    <property type="match status" value="1"/>
</dbReference>
<name>A0ABU6KKN0_9BACI</name>
<dbReference type="PANTHER" id="PTHR40516:SF1">
    <property type="entry name" value="ANTITOXIN CHPS-RELATED"/>
    <property type="match status" value="1"/>
</dbReference>
<sequence length="89" mass="10135">MTKDNKGEVRVTTKIQKWGNSLAVRIPSNIADEIKITQGSDVELRIENQELKIVPAKKKPTLEELMAKITPENRHGEIDWGKPEGDELW</sequence>
<dbReference type="GO" id="GO:0003677">
    <property type="term" value="F:DNA binding"/>
    <property type="evidence" value="ECO:0007669"/>
    <property type="project" value="UniProtKB-KW"/>
</dbReference>
<dbReference type="PANTHER" id="PTHR40516">
    <property type="entry name" value="ANTITOXIN CHPS-RELATED"/>
    <property type="match status" value="1"/>
</dbReference>
<evidence type="ECO:0000259" key="1">
    <source>
        <dbReference type="SMART" id="SM00966"/>
    </source>
</evidence>
<keyword evidence="2" id="KW-0238">DNA-binding</keyword>
<comment type="caution">
    <text evidence="2">The sequence shown here is derived from an EMBL/GenBank/DDBJ whole genome shotgun (WGS) entry which is preliminary data.</text>
</comment>
<evidence type="ECO:0000313" key="3">
    <source>
        <dbReference type="Proteomes" id="UP001335737"/>
    </source>
</evidence>
<dbReference type="Gene3D" id="2.10.260.10">
    <property type="match status" value="1"/>
</dbReference>
<feature type="domain" description="SpoVT-AbrB" evidence="1">
    <location>
        <begin position="16"/>
        <end position="61"/>
    </location>
</feature>
<protein>
    <submittedName>
        <fullName evidence="2">AbrB/MazE/SpoVT family DNA-binding domain-containing protein</fullName>
    </submittedName>
</protein>
<dbReference type="InterPro" id="IPR037914">
    <property type="entry name" value="SpoVT-AbrB_sf"/>
</dbReference>
<proteinExistence type="predicted"/>
<dbReference type="Proteomes" id="UP001335737">
    <property type="component" value="Unassembled WGS sequence"/>
</dbReference>
<dbReference type="Pfam" id="PF04014">
    <property type="entry name" value="MazE_antitoxin"/>
    <property type="match status" value="1"/>
</dbReference>
<organism evidence="2 3">
    <name type="scientific">Virgibacillus tibetensis</name>
    <dbReference type="NCBI Taxonomy" id="3042313"/>
    <lineage>
        <taxon>Bacteria</taxon>
        <taxon>Bacillati</taxon>
        <taxon>Bacillota</taxon>
        <taxon>Bacilli</taxon>
        <taxon>Bacillales</taxon>
        <taxon>Bacillaceae</taxon>
        <taxon>Virgibacillus</taxon>
    </lineage>
</organism>
<dbReference type="InterPro" id="IPR039052">
    <property type="entry name" value="Antitox_PemI-like"/>
</dbReference>
<evidence type="ECO:0000313" key="2">
    <source>
        <dbReference type="EMBL" id="MEC5425864.1"/>
    </source>
</evidence>
<accession>A0ABU6KKN0</accession>
<gene>
    <name evidence="2" type="ORF">QGM71_20630</name>
</gene>
<keyword evidence="3" id="KW-1185">Reference proteome</keyword>
<dbReference type="SMART" id="SM00966">
    <property type="entry name" value="SpoVT_AbrB"/>
    <property type="match status" value="1"/>
</dbReference>
<reference evidence="2 3" key="1">
    <citation type="journal article" date="2024" name="Int. J. Syst. Evol. Microbiol.">
        <title>Virgibacillus tibetensis sp. nov., isolated from salt lake on the Tibetan Plateau of China.</title>
        <authorList>
            <person name="Phurbu D."/>
            <person name="Liu Z.-X."/>
            <person name="Wang R."/>
            <person name="Zheng Y.-Y."/>
            <person name="Liu H.-C."/>
            <person name="Zhou Y.-G."/>
            <person name="Yu Y.-J."/>
            <person name="Li A.-H."/>
        </authorList>
    </citation>
    <scope>NUCLEOTIDE SEQUENCE [LARGE SCALE GENOMIC DNA]</scope>
    <source>
        <strain evidence="2 3">C22-A2</strain>
    </source>
</reference>
<dbReference type="InterPro" id="IPR007159">
    <property type="entry name" value="SpoVT-AbrB_dom"/>
</dbReference>